<dbReference type="OrthoDB" id="4533at2"/>
<keyword evidence="2" id="KW-1003">Cell membrane</keyword>
<keyword evidence="5 6" id="KW-0472">Membrane</keyword>
<keyword evidence="3 6" id="KW-0812">Transmembrane</keyword>
<dbReference type="InterPro" id="IPR003339">
    <property type="entry name" value="ABC/ECF_trnsptr_transmembrane"/>
</dbReference>
<evidence type="ECO:0000256" key="2">
    <source>
        <dbReference type="ARBA" id="ARBA00022475"/>
    </source>
</evidence>
<evidence type="ECO:0000313" key="7">
    <source>
        <dbReference type="EMBL" id="RKQ91930.1"/>
    </source>
</evidence>
<name>A0A660LDH9_9ACTN</name>
<accession>A0A660LDH9</accession>
<evidence type="ECO:0000256" key="6">
    <source>
        <dbReference type="SAM" id="Phobius"/>
    </source>
</evidence>
<proteinExistence type="predicted"/>
<evidence type="ECO:0000256" key="3">
    <source>
        <dbReference type="ARBA" id="ARBA00022692"/>
    </source>
</evidence>
<dbReference type="PANTHER" id="PTHR34857">
    <property type="entry name" value="SLL0384 PROTEIN"/>
    <property type="match status" value="1"/>
</dbReference>
<dbReference type="InterPro" id="IPR051611">
    <property type="entry name" value="ECF_transporter_component"/>
</dbReference>
<sequence length="226" mass="24381">MSTLHESGVVGDSPIHRLDPRAKLLGLLSVTLIAVSSAAWPVHAACAAALLAVAAAARIGPRVIVRRARLILLPVLLVALFAPTSFATVGAKAVIGTVSAVLLGATTSFPDVLHALERLRTPRLLVLIAAFMYRYLFTIVDEVQRMRAALTARGYAPRHALQVQALGRVATALFLRTYERAERVHLAMLARGFDERMPRLQALTFRRADGLFLTALLPLLAVRVAA</sequence>
<comment type="caution">
    <text evidence="7">The sequence shown here is derived from an EMBL/GenBank/DDBJ whole genome shotgun (WGS) entry which is preliminary data.</text>
</comment>
<feature type="transmembrane region" description="Helical" evidence="6">
    <location>
        <begin position="69"/>
        <end position="87"/>
    </location>
</feature>
<dbReference type="Pfam" id="PF02361">
    <property type="entry name" value="CbiQ"/>
    <property type="match status" value="1"/>
</dbReference>
<dbReference type="AlphaFoldDB" id="A0A660LDH9"/>
<reference evidence="7 8" key="1">
    <citation type="submission" date="2018-10" db="EMBL/GenBank/DDBJ databases">
        <title>Genomic Encyclopedia of Archaeal and Bacterial Type Strains, Phase II (KMG-II): from individual species to whole genera.</title>
        <authorList>
            <person name="Goeker M."/>
        </authorList>
    </citation>
    <scope>NUCLEOTIDE SEQUENCE [LARGE SCALE GENOMIC DNA]</scope>
    <source>
        <strain evidence="7 8">DSM 14954</strain>
    </source>
</reference>
<feature type="transmembrane region" description="Helical" evidence="6">
    <location>
        <begin position="93"/>
        <end position="112"/>
    </location>
</feature>
<dbReference type="RefSeq" id="WP_121249684.1">
    <property type="nucleotide sequence ID" value="NZ_RBIL01000001.1"/>
</dbReference>
<dbReference type="CDD" id="cd16914">
    <property type="entry name" value="EcfT"/>
    <property type="match status" value="1"/>
</dbReference>
<dbReference type="EMBL" id="RBIL01000001">
    <property type="protein sequence ID" value="RKQ91930.1"/>
    <property type="molecule type" value="Genomic_DNA"/>
</dbReference>
<gene>
    <name evidence="7" type="ORF">C8N24_1768</name>
</gene>
<protein>
    <submittedName>
        <fullName evidence="7">Cobalt/nickel transport system permease protein</fullName>
    </submittedName>
</protein>
<keyword evidence="8" id="KW-1185">Reference proteome</keyword>
<dbReference type="PANTHER" id="PTHR34857:SF2">
    <property type="entry name" value="SLL0384 PROTEIN"/>
    <property type="match status" value="1"/>
</dbReference>
<evidence type="ECO:0000313" key="8">
    <source>
        <dbReference type="Proteomes" id="UP000278962"/>
    </source>
</evidence>
<evidence type="ECO:0000256" key="1">
    <source>
        <dbReference type="ARBA" id="ARBA00004141"/>
    </source>
</evidence>
<keyword evidence="4 6" id="KW-1133">Transmembrane helix</keyword>
<evidence type="ECO:0000256" key="5">
    <source>
        <dbReference type="ARBA" id="ARBA00023136"/>
    </source>
</evidence>
<evidence type="ECO:0000256" key="4">
    <source>
        <dbReference type="ARBA" id="ARBA00022989"/>
    </source>
</evidence>
<dbReference type="Proteomes" id="UP000278962">
    <property type="component" value="Unassembled WGS sequence"/>
</dbReference>
<feature type="transmembrane region" description="Helical" evidence="6">
    <location>
        <begin position="24"/>
        <end position="57"/>
    </location>
</feature>
<feature type="transmembrane region" description="Helical" evidence="6">
    <location>
        <begin position="124"/>
        <end position="140"/>
    </location>
</feature>
<dbReference type="GO" id="GO:0005886">
    <property type="term" value="C:plasma membrane"/>
    <property type="evidence" value="ECO:0007669"/>
    <property type="project" value="UniProtKB-ARBA"/>
</dbReference>
<comment type="subcellular location">
    <subcellularLocation>
        <location evidence="1">Membrane</location>
        <topology evidence="1">Multi-pass membrane protein</topology>
    </subcellularLocation>
</comment>
<organism evidence="7 8">
    <name type="scientific">Solirubrobacter pauli</name>
    <dbReference type="NCBI Taxonomy" id="166793"/>
    <lineage>
        <taxon>Bacteria</taxon>
        <taxon>Bacillati</taxon>
        <taxon>Actinomycetota</taxon>
        <taxon>Thermoleophilia</taxon>
        <taxon>Solirubrobacterales</taxon>
        <taxon>Solirubrobacteraceae</taxon>
        <taxon>Solirubrobacter</taxon>
    </lineage>
</organism>